<dbReference type="CDD" id="cd00112">
    <property type="entry name" value="LDLa"/>
    <property type="match status" value="3"/>
</dbReference>
<protein>
    <recommendedName>
        <fullName evidence="18">Enteropeptidase</fullName>
    </recommendedName>
</protein>
<dbReference type="InterPro" id="IPR036055">
    <property type="entry name" value="LDL_receptor-like_sf"/>
</dbReference>
<dbReference type="GO" id="GO:0006508">
    <property type="term" value="P:proteolysis"/>
    <property type="evidence" value="ECO:0007669"/>
    <property type="project" value="UniProtKB-KW"/>
</dbReference>
<accession>A0AAW2FYS8</accession>
<dbReference type="PANTHER" id="PTHR24252">
    <property type="entry name" value="ACROSIN-RELATED"/>
    <property type="match status" value="1"/>
</dbReference>
<dbReference type="PRINTS" id="PR00722">
    <property type="entry name" value="CHYMOTRYPSIN"/>
</dbReference>
<feature type="disulfide bond" evidence="10">
    <location>
        <begin position="1102"/>
        <end position="1117"/>
    </location>
</feature>
<dbReference type="SUPFAM" id="SSF57424">
    <property type="entry name" value="LDL receptor-like module"/>
    <property type="match status" value="3"/>
</dbReference>
<dbReference type="PROSITE" id="PS01209">
    <property type="entry name" value="LDLRA_1"/>
    <property type="match status" value="2"/>
</dbReference>
<dbReference type="Pfam" id="PF00089">
    <property type="entry name" value="Trypsin"/>
    <property type="match status" value="1"/>
</dbReference>
<keyword evidence="9 10" id="KW-1015">Disulfide bond</keyword>
<evidence type="ECO:0000256" key="6">
    <source>
        <dbReference type="ARBA" id="ARBA00022968"/>
    </source>
</evidence>
<evidence type="ECO:0000256" key="10">
    <source>
        <dbReference type="PROSITE-ProRule" id="PRU00124"/>
    </source>
</evidence>
<dbReference type="Pfam" id="PF01390">
    <property type="entry name" value="SEA"/>
    <property type="match status" value="1"/>
</dbReference>
<feature type="region of interest" description="Disordered" evidence="12">
    <location>
        <begin position="1241"/>
        <end position="1276"/>
    </location>
</feature>
<dbReference type="PROSITE" id="PS50240">
    <property type="entry name" value="TRYPSIN_DOM"/>
    <property type="match status" value="1"/>
</dbReference>
<comment type="caution">
    <text evidence="10">Lacks conserved residue(s) required for the propagation of feature annotation.</text>
</comment>
<dbReference type="InterPro" id="IPR000082">
    <property type="entry name" value="SEA_dom"/>
</dbReference>
<feature type="domain" description="SEA" evidence="14">
    <location>
        <begin position="87"/>
        <end position="208"/>
    </location>
</feature>
<feature type="transmembrane region" description="Helical" evidence="13">
    <location>
        <begin position="51"/>
        <end position="77"/>
    </location>
</feature>
<evidence type="ECO:0000313" key="17">
    <source>
        <dbReference type="Proteomes" id="UP001430953"/>
    </source>
</evidence>
<dbReference type="PROSITE" id="PS50068">
    <property type="entry name" value="LDLRA_2"/>
    <property type="match status" value="3"/>
</dbReference>
<feature type="compositionally biased region" description="Basic and acidic residues" evidence="12">
    <location>
        <begin position="1241"/>
        <end position="1250"/>
    </location>
</feature>
<feature type="disulfide bond" evidence="10">
    <location>
        <begin position="1171"/>
        <end position="1186"/>
    </location>
</feature>
<keyword evidence="6" id="KW-0735">Signal-anchor</keyword>
<dbReference type="InterPro" id="IPR002172">
    <property type="entry name" value="LDrepeatLR_classA_rpt"/>
</dbReference>
<evidence type="ECO:0000256" key="12">
    <source>
        <dbReference type="SAM" id="MobiDB-lite"/>
    </source>
</evidence>
<feature type="compositionally biased region" description="Polar residues" evidence="12">
    <location>
        <begin position="300"/>
        <end position="311"/>
    </location>
</feature>
<dbReference type="PROSITE" id="PS00134">
    <property type="entry name" value="TRYPSIN_HIS"/>
    <property type="match status" value="1"/>
</dbReference>
<dbReference type="InterPro" id="IPR036364">
    <property type="entry name" value="SEA_dom_sf"/>
</dbReference>
<keyword evidence="4 11" id="KW-0378">Hydrolase</keyword>
<keyword evidence="17" id="KW-1185">Reference proteome</keyword>
<dbReference type="FunFam" id="2.40.10.10:FF:000003">
    <property type="entry name" value="Transmembrane serine protease 3"/>
    <property type="match status" value="1"/>
</dbReference>
<dbReference type="GO" id="GO:0004252">
    <property type="term" value="F:serine-type endopeptidase activity"/>
    <property type="evidence" value="ECO:0007669"/>
    <property type="project" value="InterPro"/>
</dbReference>
<dbReference type="InterPro" id="IPR001254">
    <property type="entry name" value="Trypsin_dom"/>
</dbReference>
<dbReference type="InterPro" id="IPR001314">
    <property type="entry name" value="Peptidase_S1A"/>
</dbReference>
<evidence type="ECO:0008006" key="18">
    <source>
        <dbReference type="Google" id="ProtNLM"/>
    </source>
</evidence>
<comment type="caution">
    <text evidence="16">The sequence shown here is derived from an EMBL/GenBank/DDBJ whole genome shotgun (WGS) entry which is preliminary data.</text>
</comment>
<evidence type="ECO:0000256" key="3">
    <source>
        <dbReference type="ARBA" id="ARBA00022692"/>
    </source>
</evidence>
<feature type="region of interest" description="Disordered" evidence="12">
    <location>
        <begin position="751"/>
        <end position="794"/>
    </location>
</feature>
<dbReference type="InterPro" id="IPR023415">
    <property type="entry name" value="LDLR_class-A_CS"/>
</dbReference>
<evidence type="ECO:0000256" key="13">
    <source>
        <dbReference type="SAM" id="Phobius"/>
    </source>
</evidence>
<evidence type="ECO:0000256" key="9">
    <source>
        <dbReference type="ARBA" id="ARBA00023157"/>
    </source>
</evidence>
<evidence type="ECO:0000256" key="4">
    <source>
        <dbReference type="ARBA" id="ARBA00022801"/>
    </source>
</evidence>
<dbReference type="SUPFAM" id="SSF82671">
    <property type="entry name" value="SEA domain"/>
    <property type="match status" value="1"/>
</dbReference>
<dbReference type="SUPFAM" id="SSF50494">
    <property type="entry name" value="Trypsin-like serine proteases"/>
    <property type="match status" value="1"/>
</dbReference>
<dbReference type="InterPro" id="IPR043504">
    <property type="entry name" value="Peptidase_S1_PA_chymotrypsin"/>
</dbReference>
<dbReference type="SMART" id="SM00020">
    <property type="entry name" value="Tryp_SPc"/>
    <property type="match status" value="1"/>
</dbReference>
<feature type="compositionally biased region" description="Low complexity" evidence="12">
    <location>
        <begin position="423"/>
        <end position="436"/>
    </location>
</feature>
<keyword evidence="5 11" id="KW-0720">Serine protease</keyword>
<comment type="subcellular location">
    <subcellularLocation>
        <location evidence="1">Membrane</location>
        <topology evidence="1">Single-pass type II membrane protein</topology>
    </subcellularLocation>
</comment>
<evidence type="ECO:0000256" key="2">
    <source>
        <dbReference type="ARBA" id="ARBA00022670"/>
    </source>
</evidence>
<dbReference type="PROSITE" id="PS00135">
    <property type="entry name" value="TRYPSIN_SER"/>
    <property type="match status" value="1"/>
</dbReference>
<organism evidence="16 17">
    <name type="scientific">Cardiocondyla obscurior</name>
    <dbReference type="NCBI Taxonomy" id="286306"/>
    <lineage>
        <taxon>Eukaryota</taxon>
        <taxon>Metazoa</taxon>
        <taxon>Ecdysozoa</taxon>
        <taxon>Arthropoda</taxon>
        <taxon>Hexapoda</taxon>
        <taxon>Insecta</taxon>
        <taxon>Pterygota</taxon>
        <taxon>Neoptera</taxon>
        <taxon>Endopterygota</taxon>
        <taxon>Hymenoptera</taxon>
        <taxon>Apocrita</taxon>
        <taxon>Aculeata</taxon>
        <taxon>Formicoidea</taxon>
        <taxon>Formicidae</taxon>
        <taxon>Myrmicinae</taxon>
        <taxon>Cardiocondyla</taxon>
    </lineage>
</organism>
<dbReference type="PANTHER" id="PTHR24252:SF7">
    <property type="entry name" value="HYALIN"/>
    <property type="match status" value="1"/>
</dbReference>
<feature type="domain" description="Peptidase S1" evidence="15">
    <location>
        <begin position="1436"/>
        <end position="1670"/>
    </location>
</feature>
<evidence type="ECO:0000313" key="16">
    <source>
        <dbReference type="EMBL" id="KAL0119332.1"/>
    </source>
</evidence>
<dbReference type="PROSITE" id="PS50024">
    <property type="entry name" value="SEA"/>
    <property type="match status" value="1"/>
</dbReference>
<dbReference type="Proteomes" id="UP001430953">
    <property type="component" value="Unassembled WGS sequence"/>
</dbReference>
<evidence type="ECO:0000256" key="5">
    <source>
        <dbReference type="ARBA" id="ARBA00022825"/>
    </source>
</evidence>
<dbReference type="Pfam" id="PF00057">
    <property type="entry name" value="Ldl_recept_a"/>
    <property type="match status" value="2"/>
</dbReference>
<sequence length="1719" mass="190460">MTSMCGSGKSRAMNAGGYYRPYAYQNDYYLPRSTWSGVSAARKNDNSTWRFGSAMLIISAMLVLIVVLAVAGLALWMGAFRTDSKNAIVGFSCSFRIVRGERYNPMLKLNTSMIFREKERKFKNIFELLFRRSVLGLSFKQTIIDKFENGTLKVFFRLYLDRRKIPRSIANVEDAIQDIIVKETYSISSLFKDMELDLTSISVKRLNQEGIINQKQGQKHTMITKNGLLRPNRNSSLIMSSKLKPKPARVDSGEPNIDFNNIPTIQGTYKATKVNITAENSTKKSEPPAITDSKGGLATTRRTSLPATTSEKILDHVEPSPTDEPTTIFAKPTAPTPSRNKSNDKQKNGASPTSSTTTVRSDLDIFKDFRNPDFENNSPWKPIVPGYVNTELKLLPNDDVKEASRVVESVTRRVLPTSDPPDNVKVSSSNTSSTTVPGSLPSSVNFRDVSEINTFDTDNVNFPRDRIVPGSTVKLRDNEKVDIEIAGQLPAEMYSVKLKASSSHGGDGSEGFVIEEVAENKSKSNAPFREKHRDLNETKIKLKKEDSMLEPEDAFGPRDDEKMINDSLTSGVGVAEPVLDTEIELEPKNRGSGILAAGENTLRNRKINPHQPVYTSYNTPDLNGGNLGSGLIENLATTKPFRHTIPVDKITSVVNYSINIPLRNLDAQPPSDKTTVDAKLFENKISTPAPSENVQVASSSVTSHDDMVELPSGRITSTDPNIVRITKNDSEPSPLSITESYSEPKLIAKNSNDKRGMSRNATFVEIDTVKHTPGESEETSENQGDVTASDGEPQKKKIYNETLKAYVVENLVTLAPVKSNTGIGRPVRPRPRPKINSPEATLLEKLFGVRDYAHDKDATGTEFDLETSSETRDAAKIEESSSRRSTVVEQIVEVVTSISTRVSSNVKSEPVILKFVVANSTDTRAHSETSLSGETNKSVESGINGTEQTIISWNEERPLWSTANLRTMQTSDRKISMEKNRVLLEKLKQLAQIKVDPVTIAGNDSNSSEDSRSQELAPSLNINELKKIADVVTGNETLQNASSEFTLSRDGVQVFTKVLNRESRPNETTYATTEILKTNKTDASCNGFLCGDEKCLNSSAICNMLVECPGGEDEANCTCADFLRTQMLYQKICDGFADCWDYSDERNCDWCEKDQFVCGNSKSCVDVEKVCDGFTDCPGGEDENKCIALIEVKPEGKIAKQQPNLVSTENMSKKFYLDQTVEPSIIAATTLYSLRDNVQSERSKSDKNDLSPKFLNQQSTRDEDAEESKVVVSSRETSSNVLKNGLTPGNSLRIKSNGTFPMVNVRDKEINNYNSKGYLSIRKNGVWGRLCLSDMNVLGHERHTRRITLSIEDFAKAACKAITYQDYETAEKVLDQNPMPSQFYYTLSYSDKSDLLDKTALSFKSSQSCPSGELLKVKCKNLECGIRTQVTSTARIVGGASSSMGNWPWQVALYKDGNYQCGGTLIKDRWIISAAHCFYRAQDSYWVARIGATRRGSFRSPHEQLLRVDYISLHPDYIDNGFINDIAVIRLERSVIFSDYIRPVCLPKAPVASDTVCVITGWGQLNELGRVFPDTLQEVEVPVISTEDCRRKTLFLPLYKITSGMFCAGNGGKDACLGDSGGPLVCSSPLENRYVLQGITSNGYGCGRRERPGVYTKVYTYLSYIDYVTTQKDIQPSAVEYCKGHRCPLGECLPRSRVCNGFLECSDGSDERNCSTIAR</sequence>
<dbReference type="Gene3D" id="2.40.10.10">
    <property type="entry name" value="Trypsin-like serine proteases"/>
    <property type="match status" value="2"/>
</dbReference>
<evidence type="ECO:0000256" key="8">
    <source>
        <dbReference type="ARBA" id="ARBA00023136"/>
    </source>
</evidence>
<dbReference type="CDD" id="cd00190">
    <property type="entry name" value="Tryp_SPc"/>
    <property type="match status" value="1"/>
</dbReference>
<keyword evidence="7 13" id="KW-1133">Transmembrane helix</keyword>
<evidence type="ECO:0000256" key="1">
    <source>
        <dbReference type="ARBA" id="ARBA00004606"/>
    </source>
</evidence>
<evidence type="ECO:0000256" key="7">
    <source>
        <dbReference type="ARBA" id="ARBA00022989"/>
    </source>
</evidence>
<feature type="disulfide bond" evidence="10">
    <location>
        <begin position="1699"/>
        <end position="1714"/>
    </location>
</feature>
<dbReference type="GO" id="GO:0016020">
    <property type="term" value="C:membrane"/>
    <property type="evidence" value="ECO:0007669"/>
    <property type="project" value="UniProtKB-SubCell"/>
</dbReference>
<evidence type="ECO:0000256" key="11">
    <source>
        <dbReference type="RuleBase" id="RU363034"/>
    </source>
</evidence>
<dbReference type="EMBL" id="JADYXP020000008">
    <property type="protein sequence ID" value="KAL0119332.1"/>
    <property type="molecule type" value="Genomic_DNA"/>
</dbReference>
<feature type="region of interest" description="Disordered" evidence="12">
    <location>
        <begin position="278"/>
        <end position="359"/>
    </location>
</feature>
<keyword evidence="3 13" id="KW-0812">Transmembrane</keyword>
<evidence type="ECO:0000259" key="14">
    <source>
        <dbReference type="PROSITE" id="PS50024"/>
    </source>
</evidence>
<keyword evidence="8 13" id="KW-0472">Membrane</keyword>
<gene>
    <name evidence="16" type="ORF">PUN28_009716</name>
</gene>
<feature type="region of interest" description="Disordered" evidence="12">
    <location>
        <begin position="412"/>
        <end position="442"/>
    </location>
</feature>
<name>A0AAW2FYS8_9HYME</name>
<dbReference type="InterPro" id="IPR033116">
    <property type="entry name" value="TRYPSIN_SER"/>
</dbReference>
<dbReference type="InterPro" id="IPR018114">
    <property type="entry name" value="TRYPSIN_HIS"/>
</dbReference>
<dbReference type="Gene3D" id="4.10.400.10">
    <property type="entry name" value="Low-density Lipoprotein Receptor"/>
    <property type="match status" value="2"/>
</dbReference>
<keyword evidence="2 11" id="KW-0645">Protease</keyword>
<dbReference type="InterPro" id="IPR009003">
    <property type="entry name" value="Peptidase_S1_PA"/>
</dbReference>
<proteinExistence type="predicted"/>
<dbReference type="SMART" id="SM00192">
    <property type="entry name" value="LDLa"/>
    <property type="match status" value="3"/>
</dbReference>
<reference evidence="16 17" key="1">
    <citation type="submission" date="2023-03" db="EMBL/GenBank/DDBJ databases">
        <title>High recombination rates correlate with genetic variation in Cardiocondyla obscurior ants.</title>
        <authorList>
            <person name="Errbii M."/>
        </authorList>
    </citation>
    <scope>NUCLEOTIDE SEQUENCE [LARGE SCALE GENOMIC DNA]</scope>
    <source>
        <strain evidence="16">Alpha-2009</strain>
        <tissue evidence="16">Whole body</tissue>
    </source>
</reference>
<evidence type="ECO:0000259" key="15">
    <source>
        <dbReference type="PROSITE" id="PS50240"/>
    </source>
</evidence>
<feature type="compositionally biased region" description="Polar residues" evidence="12">
    <location>
        <begin position="348"/>
        <end position="359"/>
    </location>
</feature>
<feature type="disulfide bond" evidence="10">
    <location>
        <begin position="1090"/>
        <end position="1108"/>
    </location>
</feature>
<feature type="disulfide bond" evidence="10">
    <location>
        <begin position="1687"/>
        <end position="1705"/>
    </location>
</feature>